<dbReference type="Pfam" id="PF13406">
    <property type="entry name" value="SLT_2"/>
    <property type="match status" value="1"/>
</dbReference>
<dbReference type="NCBIfam" id="TIGR02283">
    <property type="entry name" value="MltB_2"/>
    <property type="match status" value="1"/>
</dbReference>
<dbReference type="Proteomes" id="UP000183987">
    <property type="component" value="Unassembled WGS sequence"/>
</dbReference>
<dbReference type="InterPro" id="IPR002477">
    <property type="entry name" value="Peptidoglycan-bd-like"/>
</dbReference>
<dbReference type="Gene3D" id="1.10.8.350">
    <property type="entry name" value="Bacterial muramidase"/>
    <property type="match status" value="1"/>
</dbReference>
<dbReference type="InterPro" id="IPR043426">
    <property type="entry name" value="MltB-like"/>
</dbReference>
<dbReference type="InterPro" id="IPR036365">
    <property type="entry name" value="PGBD-like_sf"/>
</dbReference>
<dbReference type="Gene3D" id="1.10.530.10">
    <property type="match status" value="1"/>
</dbReference>
<accession>A0A1M4YAW6</accession>
<dbReference type="FunFam" id="1.10.8.350:FF:000001">
    <property type="entry name" value="Lytic murein transglycosylase B"/>
    <property type="match status" value="1"/>
</dbReference>
<dbReference type="InterPro" id="IPR023346">
    <property type="entry name" value="Lysozyme-like_dom_sf"/>
</dbReference>
<feature type="signal peptide" evidence="1">
    <location>
        <begin position="1"/>
        <end position="17"/>
    </location>
</feature>
<gene>
    <name evidence="4" type="ORF">SAMN05444339_10355</name>
</gene>
<dbReference type="Gene3D" id="1.10.101.10">
    <property type="entry name" value="PGBD-like superfamily/PGBD"/>
    <property type="match status" value="1"/>
</dbReference>
<evidence type="ECO:0000259" key="3">
    <source>
        <dbReference type="Pfam" id="PF13406"/>
    </source>
</evidence>
<evidence type="ECO:0000313" key="4">
    <source>
        <dbReference type="EMBL" id="SHF02789.1"/>
    </source>
</evidence>
<dbReference type="InterPro" id="IPR031304">
    <property type="entry name" value="SLT_2"/>
</dbReference>
<dbReference type="CDD" id="cd13399">
    <property type="entry name" value="Slt35-like"/>
    <property type="match status" value="1"/>
</dbReference>
<dbReference type="PANTHER" id="PTHR30163">
    <property type="entry name" value="MEMBRANE-BOUND LYTIC MUREIN TRANSGLYCOSYLASE B"/>
    <property type="match status" value="1"/>
</dbReference>
<dbReference type="EMBL" id="FQUE01000003">
    <property type="protein sequence ID" value="SHF02789.1"/>
    <property type="molecule type" value="Genomic_DNA"/>
</dbReference>
<evidence type="ECO:0000256" key="1">
    <source>
        <dbReference type="SAM" id="SignalP"/>
    </source>
</evidence>
<evidence type="ECO:0000259" key="2">
    <source>
        <dbReference type="Pfam" id="PF01471"/>
    </source>
</evidence>
<keyword evidence="1" id="KW-0732">Signal</keyword>
<feature type="domain" description="Transglycosylase SLT" evidence="3">
    <location>
        <begin position="53"/>
        <end position="344"/>
    </location>
</feature>
<dbReference type="PANTHER" id="PTHR30163:SF8">
    <property type="entry name" value="LYTIC MUREIN TRANSGLYCOSYLASE"/>
    <property type="match status" value="1"/>
</dbReference>
<dbReference type="InterPro" id="IPR011970">
    <property type="entry name" value="MltB_2"/>
</dbReference>
<dbReference type="GO" id="GO:0008933">
    <property type="term" value="F:peptidoglycan lytic transglycosylase activity"/>
    <property type="evidence" value="ECO:0007669"/>
    <property type="project" value="TreeGrafter"/>
</dbReference>
<dbReference type="InterPro" id="IPR036366">
    <property type="entry name" value="PGBDSf"/>
</dbReference>
<protein>
    <submittedName>
        <fullName evidence="4">Lytic murein transglycosylase</fullName>
    </submittedName>
</protein>
<dbReference type="GO" id="GO:0009253">
    <property type="term" value="P:peptidoglycan catabolic process"/>
    <property type="evidence" value="ECO:0007669"/>
    <property type="project" value="TreeGrafter"/>
</dbReference>
<reference evidence="5" key="1">
    <citation type="submission" date="2016-11" db="EMBL/GenBank/DDBJ databases">
        <authorList>
            <person name="Varghese N."/>
            <person name="Submissions S."/>
        </authorList>
    </citation>
    <scope>NUCLEOTIDE SEQUENCE [LARGE SCALE GENOMIC DNA]</scope>
    <source>
        <strain evidence="5">DSM 29326</strain>
    </source>
</reference>
<organism evidence="4 5">
    <name type="scientific">Loktanella atrilutea</name>
    <dbReference type="NCBI Taxonomy" id="366533"/>
    <lineage>
        <taxon>Bacteria</taxon>
        <taxon>Pseudomonadati</taxon>
        <taxon>Pseudomonadota</taxon>
        <taxon>Alphaproteobacteria</taxon>
        <taxon>Rhodobacterales</taxon>
        <taxon>Roseobacteraceae</taxon>
        <taxon>Loktanella</taxon>
    </lineage>
</organism>
<feature type="domain" description="Peptidoglycan binding-like" evidence="2">
    <location>
        <begin position="365"/>
        <end position="420"/>
    </location>
</feature>
<feature type="chain" id="PRO_5012680078" evidence="1">
    <location>
        <begin position="18"/>
        <end position="421"/>
    </location>
</feature>
<keyword evidence="5" id="KW-1185">Reference proteome</keyword>
<dbReference type="SUPFAM" id="SSF47090">
    <property type="entry name" value="PGBD-like"/>
    <property type="match status" value="1"/>
</dbReference>
<dbReference type="SUPFAM" id="SSF53955">
    <property type="entry name" value="Lysozyme-like"/>
    <property type="match status" value="1"/>
</dbReference>
<dbReference type="RefSeq" id="WP_072857029.1">
    <property type="nucleotide sequence ID" value="NZ_FQUE01000003.1"/>
</dbReference>
<dbReference type="STRING" id="366533.SAMN05444339_10355"/>
<dbReference type="OrthoDB" id="9808544at2"/>
<sequence length="421" mass="44517">MRIALTLCLSVATAANAAPERTLRPSVRPPAVTVAAAVAPLARTYARVPDAGFDAWVRRFRGRALGQGVSAATFDAAFADAGFIPDSIALDRNQAEFVKPLADYMATAASDTRVATGRAMLVQYGSLLDRIEAKYGVDRQVVLAVWGMESNFGARRGAVPLISTLATLAYEGRRGRFFEGQLVAALQILQRGDTTPARMTGSWAGAMGHTQFMPTSYAAYAVDFTGDGRRDVWSDDPSDALASTAAYLSHFGWTTGQPWGVEVRLPEGFDYGLTARRVTQSAADWAALGVTGADGRAVPGHGPASLITPTGAGGPAFLVFGNYDVIRRYNNAEAYIIGVGHLGDRIAGAGPLSHPFPPGERGLTRAERVELQQRLTDAGFGTGGADGKIGPATRRAIRAYQARAGLPQDGHAGVALLQRLR</sequence>
<dbReference type="Pfam" id="PF01471">
    <property type="entry name" value="PG_binding_1"/>
    <property type="match status" value="1"/>
</dbReference>
<proteinExistence type="predicted"/>
<evidence type="ECO:0000313" key="5">
    <source>
        <dbReference type="Proteomes" id="UP000183987"/>
    </source>
</evidence>
<name>A0A1M4YAW6_LOKAT</name>
<dbReference type="AlphaFoldDB" id="A0A1M4YAW6"/>